<organism evidence="2 3">
    <name type="scientific">Vogesella amnigena</name>
    <dbReference type="NCBI Taxonomy" id="1507449"/>
    <lineage>
        <taxon>Bacteria</taxon>
        <taxon>Pseudomonadati</taxon>
        <taxon>Pseudomonadota</taxon>
        <taxon>Betaproteobacteria</taxon>
        <taxon>Neisseriales</taxon>
        <taxon>Chromobacteriaceae</taxon>
        <taxon>Vogesella</taxon>
    </lineage>
</organism>
<evidence type="ECO:0000313" key="3">
    <source>
        <dbReference type="Proteomes" id="UP001595636"/>
    </source>
</evidence>
<sequence length="227" mass="24205">MKFRPMLPLLLGAILTSACATQTLDVPRADNYPVSSQKKARAVHHWDVLAEDVAGRIAEKLQPKYAGQPLYVQAAGDSSFMQGFRKLLINQLIAKGMEVATQPAGTLQVKLDAQLVRHNSQAGNSVQLKATSLAAGIAVIRDLTFQHTATAYTLIGLGAAAGLDAANLALNGSASGGPTRTEVLVTTTVEAAQRYLVSTSDVYYIESEDASLYKAQDPLHTWKVVGQ</sequence>
<dbReference type="EMBL" id="JBHRYH010000021">
    <property type="protein sequence ID" value="MFC3626700.1"/>
    <property type="molecule type" value="Genomic_DNA"/>
</dbReference>
<keyword evidence="1" id="KW-0732">Signal</keyword>
<evidence type="ECO:0000313" key="2">
    <source>
        <dbReference type="EMBL" id="MFC3626700.1"/>
    </source>
</evidence>
<dbReference type="RefSeq" id="WP_390279589.1">
    <property type="nucleotide sequence ID" value="NZ_JBHRYH010000021.1"/>
</dbReference>
<name>A0ABV7TVG4_9NEIS</name>
<proteinExistence type="predicted"/>
<comment type="caution">
    <text evidence="2">The sequence shown here is derived from an EMBL/GenBank/DDBJ whole genome shotgun (WGS) entry which is preliminary data.</text>
</comment>
<reference evidence="3" key="1">
    <citation type="journal article" date="2019" name="Int. J. Syst. Evol. Microbiol.">
        <title>The Global Catalogue of Microorganisms (GCM) 10K type strain sequencing project: providing services to taxonomists for standard genome sequencing and annotation.</title>
        <authorList>
            <consortium name="The Broad Institute Genomics Platform"/>
            <consortium name="The Broad Institute Genome Sequencing Center for Infectious Disease"/>
            <person name="Wu L."/>
            <person name="Ma J."/>
        </authorList>
    </citation>
    <scope>NUCLEOTIDE SEQUENCE [LARGE SCALE GENOMIC DNA]</scope>
    <source>
        <strain evidence="3">KCTC 42195</strain>
    </source>
</reference>
<accession>A0ABV7TVG4</accession>
<dbReference type="PROSITE" id="PS51257">
    <property type="entry name" value="PROKAR_LIPOPROTEIN"/>
    <property type="match status" value="1"/>
</dbReference>
<protein>
    <recommendedName>
        <fullName evidence="4">Lipoprotein</fullName>
    </recommendedName>
</protein>
<evidence type="ECO:0008006" key="4">
    <source>
        <dbReference type="Google" id="ProtNLM"/>
    </source>
</evidence>
<evidence type="ECO:0000256" key="1">
    <source>
        <dbReference type="SAM" id="SignalP"/>
    </source>
</evidence>
<gene>
    <name evidence="2" type="ORF">ACFOKJ_11260</name>
</gene>
<keyword evidence="3" id="KW-1185">Reference proteome</keyword>
<feature type="signal peptide" evidence="1">
    <location>
        <begin position="1"/>
        <end position="20"/>
    </location>
</feature>
<feature type="chain" id="PRO_5046162930" description="Lipoprotein" evidence="1">
    <location>
        <begin position="21"/>
        <end position="227"/>
    </location>
</feature>
<dbReference type="Proteomes" id="UP001595636">
    <property type="component" value="Unassembled WGS sequence"/>
</dbReference>